<dbReference type="PROSITE" id="PS50043">
    <property type="entry name" value="HTH_LUXR_2"/>
    <property type="match status" value="1"/>
</dbReference>
<dbReference type="AlphaFoldDB" id="A0A422QLE5"/>
<reference evidence="2" key="1">
    <citation type="submission" date="2014-10" db="EMBL/GenBank/DDBJ databases">
        <title>Massilia sp. genome.</title>
        <authorList>
            <person name="Xu B."/>
            <person name="Dai L."/>
            <person name="Huang Z."/>
        </authorList>
    </citation>
    <scope>NUCLEOTIDE SEQUENCE [LARGE SCALE GENOMIC DNA]</scope>
    <source>
        <strain evidence="2">CFS-1</strain>
    </source>
</reference>
<dbReference type="InterPro" id="IPR016032">
    <property type="entry name" value="Sig_transdc_resp-reg_C-effctor"/>
</dbReference>
<proteinExistence type="predicted"/>
<dbReference type="InterPro" id="IPR000792">
    <property type="entry name" value="Tscrpt_reg_LuxR_C"/>
</dbReference>
<dbReference type="GO" id="GO:0003677">
    <property type="term" value="F:DNA binding"/>
    <property type="evidence" value="ECO:0007669"/>
    <property type="project" value="InterPro"/>
</dbReference>
<comment type="caution">
    <text evidence="2">The sequence shown here is derived from an EMBL/GenBank/DDBJ whole genome shotgun (WGS) entry which is preliminary data.</text>
</comment>
<dbReference type="GO" id="GO:0006355">
    <property type="term" value="P:regulation of DNA-templated transcription"/>
    <property type="evidence" value="ECO:0007669"/>
    <property type="project" value="InterPro"/>
</dbReference>
<gene>
    <name evidence="2" type="ORF">NM04_10440</name>
</gene>
<dbReference type="OrthoDB" id="5497412at2"/>
<dbReference type="Gene3D" id="1.10.10.10">
    <property type="entry name" value="Winged helix-like DNA-binding domain superfamily/Winged helix DNA-binding domain"/>
    <property type="match status" value="1"/>
</dbReference>
<dbReference type="InterPro" id="IPR036388">
    <property type="entry name" value="WH-like_DNA-bd_sf"/>
</dbReference>
<dbReference type="EMBL" id="JSAB01000086">
    <property type="protein sequence ID" value="RNF30819.1"/>
    <property type="molecule type" value="Genomic_DNA"/>
</dbReference>
<dbReference type="Proteomes" id="UP000283254">
    <property type="component" value="Unassembled WGS sequence"/>
</dbReference>
<name>A0A422QLE5_9BURK</name>
<organism evidence="2 3">
    <name type="scientific">Massilia aurea</name>
    <dbReference type="NCBI Taxonomy" id="373040"/>
    <lineage>
        <taxon>Bacteria</taxon>
        <taxon>Pseudomonadati</taxon>
        <taxon>Pseudomonadota</taxon>
        <taxon>Betaproteobacteria</taxon>
        <taxon>Burkholderiales</taxon>
        <taxon>Oxalobacteraceae</taxon>
        <taxon>Telluria group</taxon>
        <taxon>Massilia</taxon>
    </lineage>
</organism>
<accession>A0A422QLE5</accession>
<dbReference type="SUPFAM" id="SSF46894">
    <property type="entry name" value="C-terminal effector domain of the bipartite response regulators"/>
    <property type="match status" value="1"/>
</dbReference>
<feature type="domain" description="HTH luxR-type" evidence="1">
    <location>
        <begin position="316"/>
        <end position="381"/>
    </location>
</feature>
<dbReference type="SMART" id="SM00421">
    <property type="entry name" value="HTH_LUXR"/>
    <property type="match status" value="1"/>
</dbReference>
<dbReference type="RefSeq" id="WP_123069478.1">
    <property type="nucleotide sequence ID" value="NZ_JSAB01000086.1"/>
</dbReference>
<sequence>MDLSQARFDRIVNLIYDTLDDRAAWRLMLDSVHEAIGGRAVHMLGFDGERGALSYSDGAAMAPQIDLEYIQRYQFIDPRVGLLRQQSTSGWMHCHEHFDDSFAADHPFYQEFLIPHGARYVSACKLVESPEATVILSCLRSSDEGPLPADALSFLDRLRPHMERAVRLGLAQFVYSTQALVGHALVDKLRQPVMLVTAHGDVVLANEAARGLLATTSLVQVANGKLVLPQRYRASFLMQCGELETRVRHAVAQGILDSKESRALHMRSEAGAAPDTLYAFFTMLTPENSLGSFGLRPLVMLFFYHPTSAQEIDSALLTAAFGLSHAECRIASMLADGMPLKTIADLLGVQYDTVRKQLLSIYQKTATNRQPELVRLLMNLPASALQRALKDGGGKRLEGVAAGSAT</sequence>
<dbReference type="CDD" id="cd06170">
    <property type="entry name" value="LuxR_C_like"/>
    <property type="match status" value="1"/>
</dbReference>
<evidence type="ECO:0000313" key="2">
    <source>
        <dbReference type="EMBL" id="RNF30819.1"/>
    </source>
</evidence>
<protein>
    <recommendedName>
        <fullName evidence="1">HTH luxR-type domain-containing protein</fullName>
    </recommendedName>
</protein>
<evidence type="ECO:0000313" key="3">
    <source>
        <dbReference type="Proteomes" id="UP000283254"/>
    </source>
</evidence>
<evidence type="ECO:0000259" key="1">
    <source>
        <dbReference type="PROSITE" id="PS50043"/>
    </source>
</evidence>
<keyword evidence="3" id="KW-1185">Reference proteome</keyword>